<dbReference type="EMBL" id="JADBGI010000006">
    <property type="protein sequence ID" value="MBE2998727.1"/>
    <property type="molecule type" value="Genomic_DNA"/>
</dbReference>
<proteinExistence type="predicted"/>
<comment type="caution">
    <text evidence="1">The sequence shown here is derived from an EMBL/GenBank/DDBJ whole genome shotgun (WGS) entry which is preliminary data.</text>
</comment>
<keyword evidence="2" id="KW-1185">Reference proteome</keyword>
<dbReference type="RefSeq" id="WP_193121370.1">
    <property type="nucleotide sequence ID" value="NZ_JADBGI010000006.1"/>
</dbReference>
<evidence type="ECO:0000313" key="2">
    <source>
        <dbReference type="Proteomes" id="UP000806528"/>
    </source>
</evidence>
<name>A0ABR9P4G2_9ACTN</name>
<sequence length="149" mass="17210">MKVYDLYQRGRPERARTLAAELRQTVPERWSALDRYRAEELIEDPIDEDEADEMWHRLNVADLGVALRACSGGSWAVTTTGDHLLIERVELTNDWAEAEQRYFDLVEDLLEEHDLRGWDYSDVGRCVAAGGVLLPKAPDAEFDMWRIFV</sequence>
<evidence type="ECO:0000313" key="1">
    <source>
        <dbReference type="EMBL" id="MBE2998727.1"/>
    </source>
</evidence>
<accession>A0ABR9P4G2</accession>
<gene>
    <name evidence="1" type="ORF">IDM40_08430</name>
</gene>
<protein>
    <submittedName>
        <fullName evidence="1">Uncharacterized protein</fullName>
    </submittedName>
</protein>
<dbReference type="Proteomes" id="UP000806528">
    <property type="component" value="Unassembled WGS sequence"/>
</dbReference>
<reference evidence="1 2" key="1">
    <citation type="submission" date="2020-09" db="EMBL/GenBank/DDBJ databases">
        <title>Diversity and distribution of actinomycetes associated with coral in the coast of Hainan.</title>
        <authorList>
            <person name="Li F."/>
        </authorList>
    </citation>
    <scope>NUCLEOTIDE SEQUENCE [LARGE SCALE GENOMIC DNA]</scope>
    <source>
        <strain evidence="1 2">HNM0947</strain>
    </source>
</reference>
<organism evidence="1 2">
    <name type="scientific">Nocardiopsis coralli</name>
    <dbReference type="NCBI Taxonomy" id="2772213"/>
    <lineage>
        <taxon>Bacteria</taxon>
        <taxon>Bacillati</taxon>
        <taxon>Actinomycetota</taxon>
        <taxon>Actinomycetes</taxon>
        <taxon>Streptosporangiales</taxon>
        <taxon>Nocardiopsidaceae</taxon>
        <taxon>Nocardiopsis</taxon>
    </lineage>
</organism>